<comment type="similarity">
    <text evidence="2">Belongs to the HAD-like hydrolase superfamily. CbbY/CbbZ/Gph/YieH family.</text>
</comment>
<dbReference type="GO" id="GO:0016787">
    <property type="term" value="F:hydrolase activity"/>
    <property type="evidence" value="ECO:0007669"/>
    <property type="project" value="UniProtKB-KW"/>
</dbReference>
<protein>
    <submittedName>
        <fullName evidence="6">HAD superfamily hydrolase (TIGR01509 family)</fullName>
    </submittedName>
</protein>
<dbReference type="InterPro" id="IPR051600">
    <property type="entry name" value="Beta-PGM-like"/>
</dbReference>
<evidence type="ECO:0000256" key="3">
    <source>
        <dbReference type="ARBA" id="ARBA00022723"/>
    </source>
</evidence>
<dbReference type="SFLD" id="SFLDS00003">
    <property type="entry name" value="Haloacid_Dehalogenase"/>
    <property type="match status" value="1"/>
</dbReference>
<dbReference type="EMBL" id="JAVDQH010000012">
    <property type="protein sequence ID" value="MDR6245194.1"/>
    <property type="molecule type" value="Genomic_DNA"/>
</dbReference>
<dbReference type="SUPFAM" id="SSF56784">
    <property type="entry name" value="HAD-like"/>
    <property type="match status" value="1"/>
</dbReference>
<dbReference type="InterPro" id="IPR041492">
    <property type="entry name" value="HAD_2"/>
</dbReference>
<dbReference type="NCBIfam" id="TIGR01549">
    <property type="entry name" value="HAD-SF-IA-v1"/>
    <property type="match status" value="1"/>
</dbReference>
<keyword evidence="7" id="KW-1185">Reference proteome</keyword>
<keyword evidence="4" id="KW-0460">Magnesium</keyword>
<proteinExistence type="inferred from homology"/>
<dbReference type="InterPro" id="IPR023198">
    <property type="entry name" value="PGP-like_dom2"/>
</dbReference>
<evidence type="ECO:0000313" key="6">
    <source>
        <dbReference type="EMBL" id="MDR6245194.1"/>
    </source>
</evidence>
<dbReference type="InterPro" id="IPR023214">
    <property type="entry name" value="HAD_sf"/>
</dbReference>
<comment type="caution">
    <text evidence="6">The sequence shown here is derived from an EMBL/GenBank/DDBJ whole genome shotgun (WGS) entry which is preliminary data.</text>
</comment>
<dbReference type="Gene3D" id="1.10.150.240">
    <property type="entry name" value="Putative phosphatase, domain 2"/>
    <property type="match status" value="1"/>
</dbReference>
<evidence type="ECO:0000256" key="5">
    <source>
        <dbReference type="ARBA" id="ARBA00023277"/>
    </source>
</evidence>
<sequence length="249" mass="28088">MTTEQSGASAIADMKQGERADWLVEPIEGVIFDMDGVLIDSEPIYFDIEKSTFVHFGAQVEEEEHHTYVGVTLASMFEQVQQRHRLNCTVEDMLSFHVQHVMDVIREHQELRPFDGLVAWLDWLHEAGVPMFVASSSPRALIELILERLELRSYFQGMVSGEEVAHGKPAPDIFLHAAKQLGIAPERCIVIEDSRNGVKAARTAGMRCIGHQNPGSGSQNLEQANTVIHSYTELFALREQLPFYRRNAE</sequence>
<dbReference type="SFLD" id="SFLDG01135">
    <property type="entry name" value="C1.5.6:_HAD__Beta-PGM__Phospha"/>
    <property type="match status" value="1"/>
</dbReference>
<dbReference type="NCBIfam" id="TIGR01509">
    <property type="entry name" value="HAD-SF-IA-v3"/>
    <property type="match status" value="1"/>
</dbReference>
<evidence type="ECO:0000256" key="4">
    <source>
        <dbReference type="ARBA" id="ARBA00022842"/>
    </source>
</evidence>
<accession>A0ABU1J1C1</accession>
<dbReference type="Pfam" id="PF13419">
    <property type="entry name" value="HAD_2"/>
    <property type="match status" value="1"/>
</dbReference>
<dbReference type="SFLD" id="SFLDG01129">
    <property type="entry name" value="C1.5:_HAD__Beta-PGM__Phosphata"/>
    <property type="match status" value="1"/>
</dbReference>
<comment type="cofactor">
    <cofactor evidence="1">
        <name>Mg(2+)</name>
        <dbReference type="ChEBI" id="CHEBI:18420"/>
    </cofactor>
</comment>
<dbReference type="InterPro" id="IPR006439">
    <property type="entry name" value="HAD-SF_hydro_IA"/>
</dbReference>
<evidence type="ECO:0000256" key="2">
    <source>
        <dbReference type="ARBA" id="ARBA00006171"/>
    </source>
</evidence>
<name>A0ABU1J1C1_9BACL</name>
<keyword evidence="3" id="KW-0479">Metal-binding</keyword>
<dbReference type="InterPro" id="IPR036412">
    <property type="entry name" value="HAD-like_sf"/>
</dbReference>
<dbReference type="Proteomes" id="UP001185028">
    <property type="component" value="Unassembled WGS sequence"/>
</dbReference>
<evidence type="ECO:0000256" key="1">
    <source>
        <dbReference type="ARBA" id="ARBA00001946"/>
    </source>
</evidence>
<keyword evidence="6" id="KW-0378">Hydrolase</keyword>
<gene>
    <name evidence="6" type="ORF">JOC58_003093</name>
</gene>
<dbReference type="CDD" id="cd16423">
    <property type="entry name" value="HAD_BPGM-like"/>
    <property type="match status" value="1"/>
</dbReference>
<organism evidence="6 7">
    <name type="scientific">Paenibacillus hunanensis</name>
    <dbReference type="NCBI Taxonomy" id="539262"/>
    <lineage>
        <taxon>Bacteria</taxon>
        <taxon>Bacillati</taxon>
        <taxon>Bacillota</taxon>
        <taxon>Bacilli</taxon>
        <taxon>Bacillales</taxon>
        <taxon>Paenibacillaceae</taxon>
        <taxon>Paenibacillus</taxon>
    </lineage>
</organism>
<dbReference type="PANTHER" id="PTHR46193">
    <property type="entry name" value="6-PHOSPHOGLUCONATE PHOSPHATASE"/>
    <property type="match status" value="1"/>
</dbReference>
<dbReference type="Gene3D" id="3.40.50.1000">
    <property type="entry name" value="HAD superfamily/HAD-like"/>
    <property type="match status" value="1"/>
</dbReference>
<evidence type="ECO:0000313" key="7">
    <source>
        <dbReference type="Proteomes" id="UP001185028"/>
    </source>
</evidence>
<dbReference type="PRINTS" id="PR00413">
    <property type="entry name" value="HADHALOGNASE"/>
</dbReference>
<dbReference type="PANTHER" id="PTHR46193:SF18">
    <property type="entry name" value="HEXITOL PHOSPHATASE B"/>
    <property type="match status" value="1"/>
</dbReference>
<keyword evidence="5" id="KW-0119">Carbohydrate metabolism</keyword>
<reference evidence="6 7" key="1">
    <citation type="submission" date="2023-07" db="EMBL/GenBank/DDBJ databases">
        <title>Genomic Encyclopedia of Type Strains, Phase IV (KMG-IV): sequencing the most valuable type-strain genomes for metagenomic binning, comparative biology and taxonomic classification.</title>
        <authorList>
            <person name="Goeker M."/>
        </authorList>
    </citation>
    <scope>NUCLEOTIDE SEQUENCE [LARGE SCALE GENOMIC DNA]</scope>
    <source>
        <strain evidence="6 7">DSM 22170</strain>
    </source>
</reference>